<dbReference type="PANTHER" id="PTHR34296">
    <property type="entry name" value="TRANSCRIPTIONAL ACTIVATOR PROTEIN MED"/>
    <property type="match status" value="1"/>
</dbReference>
<dbReference type="EMBL" id="SMAG01000011">
    <property type="protein sequence ID" value="TCS92573.1"/>
    <property type="molecule type" value="Genomic_DNA"/>
</dbReference>
<dbReference type="Pfam" id="PF02608">
    <property type="entry name" value="Bmp"/>
    <property type="match status" value="1"/>
</dbReference>
<evidence type="ECO:0000256" key="6">
    <source>
        <dbReference type="ARBA" id="ARBA00023288"/>
    </source>
</evidence>
<name>A0A4R3L181_9BACL</name>
<evidence type="ECO:0000259" key="7">
    <source>
        <dbReference type="Pfam" id="PF02608"/>
    </source>
</evidence>
<dbReference type="Gene3D" id="3.40.50.2300">
    <property type="match status" value="2"/>
</dbReference>
<protein>
    <submittedName>
        <fullName evidence="8">Nucleoside-binding protein</fullName>
    </submittedName>
</protein>
<dbReference type="PANTHER" id="PTHR34296:SF2">
    <property type="entry name" value="ABC TRANSPORTER GUANOSINE-BINDING PROTEIN NUPN"/>
    <property type="match status" value="1"/>
</dbReference>
<evidence type="ECO:0000256" key="2">
    <source>
        <dbReference type="ARBA" id="ARBA00008610"/>
    </source>
</evidence>
<dbReference type="RefSeq" id="WP_131926579.1">
    <property type="nucleotide sequence ID" value="NZ_SMAG01000011.1"/>
</dbReference>
<proteinExistence type="inferred from homology"/>
<dbReference type="PROSITE" id="PS51257">
    <property type="entry name" value="PROKAR_LIPOPROTEIN"/>
    <property type="match status" value="1"/>
</dbReference>
<dbReference type="InterPro" id="IPR028082">
    <property type="entry name" value="Peripla_BP_I"/>
</dbReference>
<evidence type="ECO:0000256" key="5">
    <source>
        <dbReference type="ARBA" id="ARBA00023136"/>
    </source>
</evidence>
<evidence type="ECO:0000313" key="9">
    <source>
        <dbReference type="Proteomes" id="UP000294937"/>
    </source>
</evidence>
<dbReference type="OrthoDB" id="9784230at2"/>
<keyword evidence="6" id="KW-0449">Lipoprotein</keyword>
<dbReference type="AlphaFoldDB" id="A0A4R3L181"/>
<keyword evidence="3" id="KW-1003">Cell membrane</keyword>
<evidence type="ECO:0000256" key="3">
    <source>
        <dbReference type="ARBA" id="ARBA00022475"/>
    </source>
</evidence>
<evidence type="ECO:0000313" key="8">
    <source>
        <dbReference type="EMBL" id="TCS92573.1"/>
    </source>
</evidence>
<comment type="subcellular location">
    <subcellularLocation>
        <location evidence="1">Cell membrane</location>
        <topology evidence="1">Lipid-anchor</topology>
    </subcellularLocation>
</comment>
<dbReference type="Proteomes" id="UP000294937">
    <property type="component" value="Unassembled WGS sequence"/>
</dbReference>
<gene>
    <name evidence="8" type="ORF">EDD58_11137</name>
</gene>
<dbReference type="InterPro" id="IPR003760">
    <property type="entry name" value="PnrA-like"/>
</dbReference>
<dbReference type="GO" id="GO:0005886">
    <property type="term" value="C:plasma membrane"/>
    <property type="evidence" value="ECO:0007669"/>
    <property type="project" value="UniProtKB-SubCell"/>
</dbReference>
<reference evidence="8 9" key="1">
    <citation type="submission" date="2019-03" db="EMBL/GenBank/DDBJ databases">
        <title>Genomic Encyclopedia of Type Strains, Phase IV (KMG-IV): sequencing the most valuable type-strain genomes for metagenomic binning, comparative biology and taxonomic classification.</title>
        <authorList>
            <person name="Goeker M."/>
        </authorList>
    </citation>
    <scope>NUCLEOTIDE SEQUENCE [LARGE SCALE GENOMIC DNA]</scope>
    <source>
        <strain evidence="8 9">DSM 45707</strain>
    </source>
</reference>
<organism evidence="8 9">
    <name type="scientific">Hazenella coriacea</name>
    <dbReference type="NCBI Taxonomy" id="1179467"/>
    <lineage>
        <taxon>Bacteria</taxon>
        <taxon>Bacillati</taxon>
        <taxon>Bacillota</taxon>
        <taxon>Bacilli</taxon>
        <taxon>Bacillales</taxon>
        <taxon>Thermoactinomycetaceae</taxon>
        <taxon>Hazenella</taxon>
    </lineage>
</organism>
<evidence type="ECO:0000256" key="4">
    <source>
        <dbReference type="ARBA" id="ARBA00022729"/>
    </source>
</evidence>
<dbReference type="CDD" id="cd06354">
    <property type="entry name" value="PBP1_PrnA-like"/>
    <property type="match status" value="1"/>
</dbReference>
<keyword evidence="5" id="KW-0472">Membrane</keyword>
<sequence>MSKRIIGMILSVVILIMVGCNNMNQPKTGGGAGAKKQDQLSAGLVTDTGGLNDESFNQISWAGLTRAQKELGADIKALESKRDEDYVPNLTKFAREKRDIIWAIGFKFEKALPQVAKQFSNVKFGIVDSNLGGNIPPNVTAITFKEEEGSFLMGVIAGMMSKTNKVGFIGGISSPLIKKFEVGYTAGVRAANPKATVKVAYAESFSDATKGRSLAQNMYNHGVDIIFHASGGVGKGLFDEVKTREKGKYWAIGVDMDQSSLAPDHTLSSMIKRVDQAVFDVIQKVKNNELKMGQELLYGLKEEGVNYAPNTQKHVPADILKKVDEYKQKIVSGEIKVPKTGAELASFK</sequence>
<keyword evidence="9" id="KW-1185">Reference proteome</keyword>
<comment type="similarity">
    <text evidence="2">Belongs to the BMP lipoprotein family.</text>
</comment>
<comment type="caution">
    <text evidence="8">The sequence shown here is derived from an EMBL/GenBank/DDBJ whole genome shotgun (WGS) entry which is preliminary data.</text>
</comment>
<dbReference type="SUPFAM" id="SSF53822">
    <property type="entry name" value="Periplasmic binding protein-like I"/>
    <property type="match status" value="1"/>
</dbReference>
<evidence type="ECO:0000256" key="1">
    <source>
        <dbReference type="ARBA" id="ARBA00004193"/>
    </source>
</evidence>
<accession>A0A4R3L181</accession>
<keyword evidence="4" id="KW-0732">Signal</keyword>
<dbReference type="InterPro" id="IPR050957">
    <property type="entry name" value="BMP_lipoprotein"/>
</dbReference>
<feature type="domain" description="ABC transporter substrate-binding protein PnrA-like" evidence="7">
    <location>
        <begin position="45"/>
        <end position="340"/>
    </location>
</feature>